<accession>A0ABP5XT03</accession>
<organism evidence="6 7">
    <name type="scientific">Streptomyces graminearus</name>
    <dbReference type="NCBI Taxonomy" id="284030"/>
    <lineage>
        <taxon>Bacteria</taxon>
        <taxon>Bacillati</taxon>
        <taxon>Actinomycetota</taxon>
        <taxon>Actinomycetes</taxon>
        <taxon>Kitasatosporales</taxon>
        <taxon>Streptomycetaceae</taxon>
        <taxon>Streptomyces</taxon>
    </lineage>
</organism>
<dbReference type="Gene3D" id="3.40.50.20">
    <property type="match status" value="1"/>
</dbReference>
<proteinExistence type="predicted"/>
<evidence type="ECO:0000256" key="4">
    <source>
        <dbReference type="PROSITE-ProRule" id="PRU00409"/>
    </source>
</evidence>
<dbReference type="Pfam" id="PF18603">
    <property type="entry name" value="LAL_C2"/>
    <property type="match status" value="1"/>
</dbReference>
<evidence type="ECO:0000259" key="5">
    <source>
        <dbReference type="PROSITE" id="PS50975"/>
    </source>
</evidence>
<protein>
    <submittedName>
        <fullName evidence="6">ATP-grasp domain-containing protein</fullName>
    </submittedName>
</protein>
<dbReference type="PANTHER" id="PTHR43585:SF2">
    <property type="entry name" value="ATP-GRASP ENZYME FSQD"/>
    <property type="match status" value="1"/>
</dbReference>
<name>A0ABP5XT03_9ACTN</name>
<dbReference type="EMBL" id="BAAATL010000001">
    <property type="protein sequence ID" value="GAA2463838.1"/>
    <property type="molecule type" value="Genomic_DNA"/>
</dbReference>
<dbReference type="SMART" id="SM01209">
    <property type="entry name" value="GARS_A"/>
    <property type="match status" value="1"/>
</dbReference>
<feature type="domain" description="ATP-grasp" evidence="5">
    <location>
        <begin position="112"/>
        <end position="329"/>
    </location>
</feature>
<dbReference type="Gene3D" id="3.30.470.20">
    <property type="entry name" value="ATP-grasp fold, B domain"/>
    <property type="match status" value="1"/>
</dbReference>
<evidence type="ECO:0000313" key="6">
    <source>
        <dbReference type="EMBL" id="GAA2463838.1"/>
    </source>
</evidence>
<evidence type="ECO:0000256" key="1">
    <source>
        <dbReference type="ARBA" id="ARBA00022598"/>
    </source>
</evidence>
<dbReference type="InterPro" id="IPR040570">
    <property type="entry name" value="LAL_C2"/>
</dbReference>
<dbReference type="Pfam" id="PF13535">
    <property type="entry name" value="ATP-grasp_4"/>
    <property type="match status" value="1"/>
</dbReference>
<evidence type="ECO:0000313" key="7">
    <source>
        <dbReference type="Proteomes" id="UP001501721"/>
    </source>
</evidence>
<keyword evidence="7" id="KW-1185">Reference proteome</keyword>
<keyword evidence="2 4" id="KW-0547">Nucleotide-binding</keyword>
<dbReference type="SUPFAM" id="SSF56059">
    <property type="entry name" value="Glutathione synthetase ATP-binding domain-like"/>
    <property type="match status" value="1"/>
</dbReference>
<reference evidence="7" key="1">
    <citation type="journal article" date="2019" name="Int. J. Syst. Evol. Microbiol.">
        <title>The Global Catalogue of Microorganisms (GCM) 10K type strain sequencing project: providing services to taxonomists for standard genome sequencing and annotation.</title>
        <authorList>
            <consortium name="The Broad Institute Genomics Platform"/>
            <consortium name="The Broad Institute Genome Sequencing Center for Infectious Disease"/>
            <person name="Wu L."/>
            <person name="Ma J."/>
        </authorList>
    </citation>
    <scope>NUCLEOTIDE SEQUENCE [LARGE SCALE GENOMIC DNA]</scope>
    <source>
        <strain evidence="7">JCM 6923</strain>
    </source>
</reference>
<dbReference type="RefSeq" id="WP_346074827.1">
    <property type="nucleotide sequence ID" value="NZ_BAAATL010000001.1"/>
</dbReference>
<comment type="caution">
    <text evidence="6">The sequence shown here is derived from an EMBL/GenBank/DDBJ whole genome shotgun (WGS) entry which is preliminary data.</text>
</comment>
<evidence type="ECO:0000256" key="3">
    <source>
        <dbReference type="ARBA" id="ARBA00022840"/>
    </source>
</evidence>
<dbReference type="InterPro" id="IPR052032">
    <property type="entry name" value="ATP-dep_AA_Ligase"/>
</dbReference>
<dbReference type="Proteomes" id="UP001501721">
    <property type="component" value="Unassembled WGS sequence"/>
</dbReference>
<keyword evidence="1" id="KW-0436">Ligase</keyword>
<dbReference type="PANTHER" id="PTHR43585">
    <property type="entry name" value="FUMIPYRROLE BIOSYNTHESIS PROTEIN C"/>
    <property type="match status" value="1"/>
</dbReference>
<sequence length="427" mass="45333">MPESRVLLMIAASLNPDLLRTPHEMGLEVVLAAAVAPADDSLYDVHLAVDELDEEAVLDAVRDHLGHGGRIDAVATFHEGALHVAARIAAELGLPGNSPEAVRAMRDKFLTGQRLTEAGVGTPDTRVAHTFSEARAAAAELGYPLVLKPQASAASQGVTKVANETELGAAFDNITGLYAPEAFHDGAYSVPNVAHIYAYPQAQGVLIQEYVSGDEFAVDMVYGDGKYRLLAIHDKPYPFAEPHFIEGAYATPSALSESEQALLVDTAVAALKALGATVGGAHVEMRLTDEGPKIIEVNGRLGGTTAFVQESIRESTGVWGPREYLRAVLGEPVEFTAKAQPTPAGFSPLLADRSGEIARFAGAEEVMDVPGVIGVRWMAKPGDHVVIKYPENPVSCFALILARGETREQVLSALEGAEKVLIPVYTD</sequence>
<keyword evidence="3 4" id="KW-0067">ATP-binding</keyword>
<gene>
    <name evidence="6" type="ORF">GCM10010422_00110</name>
</gene>
<dbReference type="InterPro" id="IPR011761">
    <property type="entry name" value="ATP-grasp"/>
</dbReference>
<evidence type="ECO:0000256" key="2">
    <source>
        <dbReference type="ARBA" id="ARBA00022741"/>
    </source>
</evidence>
<dbReference type="PROSITE" id="PS50975">
    <property type="entry name" value="ATP_GRASP"/>
    <property type="match status" value="1"/>
</dbReference>